<gene>
    <name evidence="2" type="ORF">N0V83_003126</name>
</gene>
<evidence type="ECO:0000313" key="2">
    <source>
        <dbReference type="EMBL" id="KAJ4374385.1"/>
    </source>
</evidence>
<feature type="region of interest" description="Disordered" evidence="1">
    <location>
        <begin position="499"/>
        <end position="532"/>
    </location>
</feature>
<protein>
    <submittedName>
        <fullName evidence="2">Uncharacterized protein</fullName>
    </submittedName>
</protein>
<feature type="compositionally biased region" description="Polar residues" evidence="1">
    <location>
        <begin position="759"/>
        <end position="782"/>
    </location>
</feature>
<name>A0A9W9CPG1_9PLEO</name>
<reference evidence="2" key="1">
    <citation type="submission" date="2022-10" db="EMBL/GenBank/DDBJ databases">
        <title>Tapping the CABI collections for fungal endophytes: first genome assemblies for Collariella, Neodidymelliopsis, Ascochyta clinopodiicola, Didymella pomorum, Didymosphaeria variabile, Neocosmospora piperis and Neocucurbitaria cava.</title>
        <authorList>
            <person name="Hill R."/>
        </authorList>
    </citation>
    <scope>NUCLEOTIDE SEQUENCE</scope>
    <source>
        <strain evidence="2">IMI 356814</strain>
    </source>
</reference>
<feature type="region of interest" description="Disordered" evidence="1">
    <location>
        <begin position="580"/>
        <end position="602"/>
    </location>
</feature>
<feature type="compositionally biased region" description="Low complexity" evidence="1">
    <location>
        <begin position="833"/>
        <end position="852"/>
    </location>
</feature>
<keyword evidence="3" id="KW-1185">Reference proteome</keyword>
<dbReference type="EMBL" id="JAPEUY010000004">
    <property type="protein sequence ID" value="KAJ4374385.1"/>
    <property type="molecule type" value="Genomic_DNA"/>
</dbReference>
<dbReference type="Proteomes" id="UP001140560">
    <property type="component" value="Unassembled WGS sequence"/>
</dbReference>
<evidence type="ECO:0000313" key="3">
    <source>
        <dbReference type="Proteomes" id="UP001140560"/>
    </source>
</evidence>
<feature type="region of interest" description="Disordered" evidence="1">
    <location>
        <begin position="615"/>
        <end position="857"/>
    </location>
</feature>
<feature type="compositionally biased region" description="Polar residues" evidence="1">
    <location>
        <begin position="731"/>
        <end position="747"/>
    </location>
</feature>
<feature type="compositionally biased region" description="Polar residues" evidence="1">
    <location>
        <begin position="333"/>
        <end position="369"/>
    </location>
</feature>
<feature type="compositionally biased region" description="Polar residues" evidence="1">
    <location>
        <begin position="805"/>
        <end position="817"/>
    </location>
</feature>
<feature type="compositionally biased region" description="Pro residues" evidence="1">
    <location>
        <begin position="790"/>
        <end position="801"/>
    </location>
</feature>
<feature type="compositionally biased region" description="Polar residues" evidence="1">
    <location>
        <begin position="504"/>
        <end position="517"/>
    </location>
</feature>
<dbReference type="AlphaFoldDB" id="A0A9W9CPG1"/>
<dbReference type="OrthoDB" id="4121208at2759"/>
<proteinExistence type="predicted"/>
<feature type="region of interest" description="Disordered" evidence="1">
    <location>
        <begin position="332"/>
        <end position="397"/>
    </location>
</feature>
<sequence length="912" mass="97805">MTTNYTRTVEGTGSCDTAYSPTETTVCATTLTGLATKVTVTDCDQEVTFSTEAGFTLETPTPVTTNHSLITPAPTVKSMYTYWLARWQSLTAGESPSDVDVKICTVMDDGELDCIRYQEIWEVVLVTQTVTTARTVQLSTTVSGPGTLLVETYQSIVTDTVESIDLSTVLHLATEFETESTSSGRKPVTTISSTTEVISTVFITKYLHHRSTSTPEPTTTVWVTSVATEHGSTEFLKPDSPSKRSTNLYNLKLGLRSSEGYISIYMPNSTALVFCKTVPQNTSENSDDLKQDGSGTYYELGLGVGTSTAKFSVREDYAVEYCRKVRYGEGIGLTTSKATPGSMTAKPSRTFGTLRSSKHAPSQAETTTPMDDESRTTRSSRPHTTKAPTPDDSWETSRRFKHISTRASSNTVDASSSDLSANDAAFTTSLTEESSDIPSWPTETQIDITTADDGKAAITQAQPLATETEAVFTEPIDSISTQSNPEQEISSPTVAVEIRPGRPKTTSAPGDSLTSDTPIEISPGLPTATSDSDSVYVEGAKIIPTSFVAHKNGGDVPHLTVSSINSWYDYINSFLRTAEPTQSDNAAAQTTGPVDADPSSNAAIRKVRRMDLWGRERSVGGSAGSIRTVRLEAEEEPGGGQEDDEDGEQEGSEDQDQDNNGAKSPPDETEQLEPTITVDEDTVRESSDVESPLATDDSTPMDDEPPRTKGISTPSDDETAIPTADEPPKNETLTDNDNDLPSMQLLSTVPPPPLLRSPQEATDMTDLTQPTMTDTPRTQHSPHSLAPTPTATPPIHMPLPLPLLSVSTTASANTGSSPPSPQVIDDSSEQTHEAPSSLSSASNNASSGGAEAQDSSAAWGKISDARIVWTVMLGWVVFGLEVCVGMWQFVRNVRGEAHVGRRVVGVFVHHAR</sequence>
<comment type="caution">
    <text evidence="2">The sequence shown here is derived from an EMBL/GenBank/DDBJ whole genome shotgun (WGS) entry which is preliminary data.</text>
</comment>
<organism evidence="2 3">
    <name type="scientific">Neocucurbitaria cava</name>
    <dbReference type="NCBI Taxonomy" id="798079"/>
    <lineage>
        <taxon>Eukaryota</taxon>
        <taxon>Fungi</taxon>
        <taxon>Dikarya</taxon>
        <taxon>Ascomycota</taxon>
        <taxon>Pezizomycotina</taxon>
        <taxon>Dothideomycetes</taxon>
        <taxon>Pleosporomycetidae</taxon>
        <taxon>Pleosporales</taxon>
        <taxon>Pleosporineae</taxon>
        <taxon>Cucurbitariaceae</taxon>
        <taxon>Neocucurbitaria</taxon>
    </lineage>
</organism>
<accession>A0A9W9CPG1</accession>
<evidence type="ECO:0000256" key="1">
    <source>
        <dbReference type="SAM" id="MobiDB-lite"/>
    </source>
</evidence>
<feature type="compositionally biased region" description="Acidic residues" evidence="1">
    <location>
        <begin position="633"/>
        <end position="657"/>
    </location>
</feature>